<dbReference type="SUPFAM" id="SSF53613">
    <property type="entry name" value="Ribokinase-like"/>
    <property type="match status" value="1"/>
</dbReference>
<dbReference type="InterPro" id="IPR029056">
    <property type="entry name" value="Ribokinase-like"/>
</dbReference>
<evidence type="ECO:0000256" key="1">
    <source>
        <dbReference type="ARBA" id="ARBA00010688"/>
    </source>
</evidence>
<protein>
    <submittedName>
        <fullName evidence="7">Carbohydrate kinase</fullName>
    </submittedName>
</protein>
<reference evidence="7 8" key="1">
    <citation type="submission" date="2019-03" db="EMBL/GenBank/DDBJ databases">
        <title>Genome sequence of Thiobacillaceae bacterium LSR1, a sulfur-oxidizing bacterium isolated from freshwater sediment.</title>
        <authorList>
            <person name="Li S."/>
        </authorList>
    </citation>
    <scope>NUCLEOTIDE SEQUENCE [LARGE SCALE GENOMIC DNA]</scope>
    <source>
        <strain evidence="7 8">LSR1</strain>
    </source>
</reference>
<evidence type="ECO:0000313" key="7">
    <source>
        <dbReference type="EMBL" id="TCJ18491.1"/>
    </source>
</evidence>
<dbReference type="GO" id="GO:0016301">
    <property type="term" value="F:kinase activity"/>
    <property type="evidence" value="ECO:0007669"/>
    <property type="project" value="UniProtKB-KW"/>
</dbReference>
<dbReference type="OrthoDB" id="9779730at2"/>
<dbReference type="Pfam" id="PF00294">
    <property type="entry name" value="PfkB"/>
    <property type="match status" value="1"/>
</dbReference>
<dbReference type="AlphaFoldDB" id="A0A4R1BM07"/>
<comment type="similarity">
    <text evidence="1">Belongs to the carbohydrate kinase PfkB family.</text>
</comment>
<evidence type="ECO:0000256" key="5">
    <source>
        <dbReference type="ARBA" id="ARBA00022840"/>
    </source>
</evidence>
<accession>A0A4R1BM07</accession>
<sequence length="293" mass="31178">MTGRPLIFGEVLFDRFPDGSEVLGGAPFNTAWHLQGFGVAPLLVSRVGADPAGHRVLAAMHDWGMDCAAVETDPERATGRVDVELAAGEPRYRIDPDQAYGHIRASGATGGRPGLLYHGSLALWRPDSRRALDDLTRRLGAPIFLDVNLRPPWWRADDLEAWLERATWAKLNEDELACIEGAAGSVAERAARLCRRFDLRRVVVTLGAAGAQAVDVEAGEATVRPAASGPVVDTVGAGDAFSAVLMLGLLAGWDLGASLQRAQSFASAIVGVRGATVADAAFYRPFLDAWSAP</sequence>
<keyword evidence="5" id="KW-0067">ATP-binding</keyword>
<feature type="domain" description="Carbohydrate kinase PfkB" evidence="6">
    <location>
        <begin position="17"/>
        <end position="276"/>
    </location>
</feature>
<dbReference type="PANTHER" id="PTHR43085">
    <property type="entry name" value="HEXOKINASE FAMILY MEMBER"/>
    <property type="match status" value="1"/>
</dbReference>
<dbReference type="Gene3D" id="3.40.1190.20">
    <property type="match status" value="1"/>
</dbReference>
<keyword evidence="2" id="KW-0808">Transferase</keyword>
<keyword evidence="8" id="KW-1185">Reference proteome</keyword>
<dbReference type="EMBL" id="SJZB01000010">
    <property type="protein sequence ID" value="TCJ18491.1"/>
    <property type="molecule type" value="Genomic_DNA"/>
</dbReference>
<proteinExistence type="inferred from homology"/>
<evidence type="ECO:0000313" key="8">
    <source>
        <dbReference type="Proteomes" id="UP000295443"/>
    </source>
</evidence>
<dbReference type="RefSeq" id="WP_131444615.1">
    <property type="nucleotide sequence ID" value="NZ_SJZB01000010.1"/>
</dbReference>
<name>A0A4R1BM07_9PROT</name>
<evidence type="ECO:0000256" key="3">
    <source>
        <dbReference type="ARBA" id="ARBA00022741"/>
    </source>
</evidence>
<dbReference type="InterPro" id="IPR011611">
    <property type="entry name" value="PfkB_dom"/>
</dbReference>
<evidence type="ECO:0000259" key="6">
    <source>
        <dbReference type="Pfam" id="PF00294"/>
    </source>
</evidence>
<keyword evidence="4 7" id="KW-0418">Kinase</keyword>
<dbReference type="PANTHER" id="PTHR43085:SF1">
    <property type="entry name" value="PSEUDOURIDINE KINASE-RELATED"/>
    <property type="match status" value="1"/>
</dbReference>
<dbReference type="InterPro" id="IPR050306">
    <property type="entry name" value="PfkB_Carbo_kinase"/>
</dbReference>
<evidence type="ECO:0000256" key="2">
    <source>
        <dbReference type="ARBA" id="ARBA00022679"/>
    </source>
</evidence>
<dbReference type="GO" id="GO:0005524">
    <property type="term" value="F:ATP binding"/>
    <property type="evidence" value="ECO:0007669"/>
    <property type="project" value="UniProtKB-KW"/>
</dbReference>
<evidence type="ECO:0000256" key="4">
    <source>
        <dbReference type="ARBA" id="ARBA00022777"/>
    </source>
</evidence>
<organism evidence="7 8">
    <name type="scientific">Parasulfuritortus cantonensis</name>
    <dbReference type="NCBI Taxonomy" id="2528202"/>
    <lineage>
        <taxon>Bacteria</taxon>
        <taxon>Pseudomonadati</taxon>
        <taxon>Pseudomonadota</taxon>
        <taxon>Betaproteobacteria</taxon>
        <taxon>Nitrosomonadales</taxon>
        <taxon>Thiobacillaceae</taxon>
        <taxon>Parasulfuritortus</taxon>
    </lineage>
</organism>
<comment type="caution">
    <text evidence="7">The sequence shown here is derived from an EMBL/GenBank/DDBJ whole genome shotgun (WGS) entry which is preliminary data.</text>
</comment>
<gene>
    <name evidence="7" type="ORF">EZJ19_01895</name>
</gene>
<dbReference type="Proteomes" id="UP000295443">
    <property type="component" value="Unassembled WGS sequence"/>
</dbReference>
<keyword evidence="3" id="KW-0547">Nucleotide-binding</keyword>